<gene>
    <name evidence="1" type="ORF">A2908_02330</name>
</gene>
<dbReference type="EMBL" id="MHPA01000029">
    <property type="protein sequence ID" value="OGZ72202.1"/>
    <property type="molecule type" value="Genomic_DNA"/>
</dbReference>
<dbReference type="STRING" id="1802214.A2908_02330"/>
<name>A0A1G2IBQ0_9BACT</name>
<sequence length="208" mass="23941">MMGIENFPEFKSENVRENCALEIYDAKKTPWNEIKDDIMRIEISSSGEKPGLDEEILKEAFEDPASIIIITKDMGKNKIVGFSLAGPAAIAYLEDYPERPTNDDTAYIWDSAFEKGYQGHGLIAPVNEEMEQQLTKRGFSFMERDVANDKKDKDSTTEETYADKIRKNYKGRIIKEESHDSEYGPQVFFRIKLKKPEENPKESLRPRT</sequence>
<dbReference type="SUPFAM" id="SSF55729">
    <property type="entry name" value="Acyl-CoA N-acyltransferases (Nat)"/>
    <property type="match status" value="1"/>
</dbReference>
<proteinExistence type="predicted"/>
<evidence type="ECO:0000313" key="1">
    <source>
        <dbReference type="EMBL" id="OGZ72202.1"/>
    </source>
</evidence>
<protein>
    <recommendedName>
        <fullName evidence="3">N-acetyltransferase domain-containing protein</fullName>
    </recommendedName>
</protein>
<evidence type="ECO:0000313" key="2">
    <source>
        <dbReference type="Proteomes" id="UP000176774"/>
    </source>
</evidence>
<dbReference type="Gene3D" id="3.40.630.30">
    <property type="match status" value="1"/>
</dbReference>
<accession>A0A1G2IBQ0</accession>
<dbReference type="AlphaFoldDB" id="A0A1G2IBQ0"/>
<dbReference type="InterPro" id="IPR016181">
    <property type="entry name" value="Acyl_CoA_acyltransferase"/>
</dbReference>
<organism evidence="1 2">
    <name type="scientific">Candidatus Staskawiczbacteria bacterium RIFCSPLOWO2_01_FULL_38_12b</name>
    <dbReference type="NCBI Taxonomy" id="1802214"/>
    <lineage>
        <taxon>Bacteria</taxon>
        <taxon>Candidatus Staskawicziibacteriota</taxon>
    </lineage>
</organism>
<reference evidence="1 2" key="1">
    <citation type="journal article" date="2016" name="Nat. Commun.">
        <title>Thousands of microbial genomes shed light on interconnected biogeochemical processes in an aquifer system.</title>
        <authorList>
            <person name="Anantharaman K."/>
            <person name="Brown C.T."/>
            <person name="Hug L.A."/>
            <person name="Sharon I."/>
            <person name="Castelle C.J."/>
            <person name="Probst A.J."/>
            <person name="Thomas B.C."/>
            <person name="Singh A."/>
            <person name="Wilkins M.J."/>
            <person name="Karaoz U."/>
            <person name="Brodie E.L."/>
            <person name="Williams K.H."/>
            <person name="Hubbard S.S."/>
            <person name="Banfield J.F."/>
        </authorList>
    </citation>
    <scope>NUCLEOTIDE SEQUENCE [LARGE SCALE GENOMIC DNA]</scope>
</reference>
<evidence type="ECO:0008006" key="3">
    <source>
        <dbReference type="Google" id="ProtNLM"/>
    </source>
</evidence>
<dbReference type="Proteomes" id="UP000176774">
    <property type="component" value="Unassembled WGS sequence"/>
</dbReference>
<comment type="caution">
    <text evidence="1">The sequence shown here is derived from an EMBL/GenBank/DDBJ whole genome shotgun (WGS) entry which is preliminary data.</text>
</comment>